<comment type="caution">
    <text evidence="2">The sequence shown here is derived from an EMBL/GenBank/DDBJ whole genome shotgun (WGS) entry which is preliminary data.</text>
</comment>
<protein>
    <submittedName>
        <fullName evidence="2">Uncharacterized protein</fullName>
    </submittedName>
</protein>
<name>A0A2K0SY66_9HYPO</name>
<accession>A0A2K0SY66</accession>
<organism evidence="2 3">
    <name type="scientific">Trichoderma gamsii</name>
    <dbReference type="NCBI Taxonomy" id="398673"/>
    <lineage>
        <taxon>Eukaryota</taxon>
        <taxon>Fungi</taxon>
        <taxon>Dikarya</taxon>
        <taxon>Ascomycota</taxon>
        <taxon>Pezizomycotina</taxon>
        <taxon>Sordariomycetes</taxon>
        <taxon>Hypocreomycetidae</taxon>
        <taxon>Hypocreales</taxon>
        <taxon>Hypocreaceae</taxon>
        <taxon>Trichoderma</taxon>
    </lineage>
</organism>
<evidence type="ECO:0000313" key="2">
    <source>
        <dbReference type="EMBL" id="PNP38215.1"/>
    </source>
</evidence>
<dbReference type="Proteomes" id="UP000236546">
    <property type="component" value="Unassembled WGS sequence"/>
</dbReference>
<reference evidence="2 3" key="1">
    <citation type="submission" date="2017-02" db="EMBL/GenBank/DDBJ databases">
        <title>Genomes of Trichoderma spp. with biocontrol activity.</title>
        <authorList>
            <person name="Gardiner D."/>
            <person name="Kazan K."/>
            <person name="Vos C."/>
            <person name="Harvey P."/>
        </authorList>
    </citation>
    <scope>NUCLEOTIDE SEQUENCE [LARGE SCALE GENOMIC DNA]</scope>
    <source>
        <strain evidence="2 3">A5MH</strain>
    </source>
</reference>
<evidence type="ECO:0000313" key="3">
    <source>
        <dbReference type="Proteomes" id="UP000236546"/>
    </source>
</evidence>
<gene>
    <name evidence="2" type="ORF">TGAMA5MH_09784</name>
</gene>
<sequence length="56" mass="5813">MYSAQPTGADGATINPAALNSDLAIAPLRGVKRNRSPDPLDSYRPGDDGMSAIDLV</sequence>
<dbReference type="AlphaFoldDB" id="A0A2K0SY66"/>
<dbReference type="EMBL" id="MTYH01000106">
    <property type="protein sequence ID" value="PNP38215.1"/>
    <property type="molecule type" value="Genomic_DNA"/>
</dbReference>
<evidence type="ECO:0000256" key="1">
    <source>
        <dbReference type="SAM" id="MobiDB-lite"/>
    </source>
</evidence>
<proteinExistence type="predicted"/>
<feature type="region of interest" description="Disordered" evidence="1">
    <location>
        <begin position="30"/>
        <end position="56"/>
    </location>
</feature>